<evidence type="ECO:0000256" key="8">
    <source>
        <dbReference type="ARBA" id="ARBA00037868"/>
    </source>
</evidence>
<evidence type="ECO:0000256" key="10">
    <source>
        <dbReference type="RuleBase" id="RU004384"/>
    </source>
</evidence>
<sequence length="119" mass="13883">MKFKFQIEHSFNKRLEDSQKIKAKYPQRIPIIVEKHPSSRLVEIDKHKFLVPADITVAQFMWILRKRIDLSSDKALFLFVGKSVPQASMTMGQLYEDFRDEDGFLYAAYSGENSFGNFS</sequence>
<feature type="lipid moiety-binding region" description="Phosphatidylserine amidated glycine; alternate" evidence="9">
    <location>
        <position position="116"/>
    </location>
</feature>
<keyword evidence="6 9" id="KW-0449">Lipoprotein</keyword>
<keyword evidence="4 10" id="KW-0072">Autophagy</keyword>
<evidence type="ECO:0000256" key="9">
    <source>
        <dbReference type="PIRSR" id="PIRSR604241-50"/>
    </source>
</evidence>
<proteinExistence type="evidence at transcript level"/>
<keyword evidence="3" id="KW-0963">Cytoplasm</keyword>
<keyword evidence="5" id="KW-0472">Membrane</keyword>
<evidence type="ECO:0000256" key="6">
    <source>
        <dbReference type="ARBA" id="ARBA00023288"/>
    </source>
</evidence>
<evidence type="ECO:0000256" key="5">
    <source>
        <dbReference type="ARBA" id="ARBA00023136"/>
    </source>
</evidence>
<dbReference type="FunFam" id="3.10.20.90:FF:000149">
    <property type="entry name" value="microtubule-associated proteins 1A/1B light chain 3C"/>
    <property type="match status" value="1"/>
</dbReference>
<dbReference type="GO" id="GO:0012505">
    <property type="term" value="C:endomembrane system"/>
    <property type="evidence" value="ECO:0007669"/>
    <property type="project" value="UniProtKB-SubCell"/>
</dbReference>
<dbReference type="GO" id="GO:0006950">
    <property type="term" value="P:response to stress"/>
    <property type="evidence" value="ECO:0007669"/>
    <property type="project" value="UniProtKB-ARBA"/>
</dbReference>
<keyword evidence="7" id="KW-0968">Cytoplasmic vesicle</keyword>
<dbReference type="SUPFAM" id="SSF54236">
    <property type="entry name" value="Ubiquitin-like"/>
    <property type="match status" value="1"/>
</dbReference>
<comment type="subcellular location">
    <subcellularLocation>
        <location evidence="1">Cytoplasmic vesicle</location>
        <location evidence="1">Autophagosome</location>
    </subcellularLocation>
    <subcellularLocation>
        <location evidence="8">Endomembrane system</location>
        <topology evidence="8">Lipid-anchor</topology>
    </subcellularLocation>
</comment>
<dbReference type="InterPro" id="IPR004241">
    <property type="entry name" value="Atg8-like"/>
</dbReference>
<evidence type="ECO:0000256" key="3">
    <source>
        <dbReference type="ARBA" id="ARBA00022490"/>
    </source>
</evidence>
<evidence type="ECO:0000256" key="1">
    <source>
        <dbReference type="ARBA" id="ARBA00004419"/>
    </source>
</evidence>
<dbReference type="InterPro" id="IPR029071">
    <property type="entry name" value="Ubiquitin-like_domsf"/>
</dbReference>
<dbReference type="Pfam" id="PF02991">
    <property type="entry name" value="ATG8"/>
    <property type="match status" value="1"/>
</dbReference>
<evidence type="ECO:0000256" key="2">
    <source>
        <dbReference type="ARBA" id="ARBA00007293"/>
    </source>
</evidence>
<evidence type="ECO:0000256" key="4">
    <source>
        <dbReference type="ARBA" id="ARBA00023006"/>
    </source>
</evidence>
<comment type="similarity">
    <text evidence="2 10">Belongs to the ATG8 family.</text>
</comment>
<evidence type="ECO:0000313" key="11">
    <source>
        <dbReference type="EMBL" id="APU52176.1"/>
    </source>
</evidence>
<dbReference type="Gene3D" id="3.10.20.90">
    <property type="entry name" value="Phosphatidylinositol 3-kinase Catalytic Subunit, Chain A, domain 1"/>
    <property type="match status" value="1"/>
</dbReference>
<dbReference type="GO" id="GO:0016236">
    <property type="term" value="P:macroautophagy"/>
    <property type="evidence" value="ECO:0007669"/>
    <property type="project" value="UniProtKB-ARBA"/>
</dbReference>
<reference evidence="11" key="1">
    <citation type="submission" date="2016-10" db="EMBL/GenBank/DDBJ databases">
        <title>Atg8 family proteins promote autophagy and are required for planarian remodeling during regenerationand starvation.</title>
        <authorList>
            <person name="Dong Z."/>
            <person name="Kang J."/>
            <person name="Chen G."/>
        </authorList>
    </citation>
    <scope>NUCLEOTIDE SEQUENCE</scope>
</reference>
<dbReference type="GO" id="GO:0005776">
    <property type="term" value="C:autophagosome"/>
    <property type="evidence" value="ECO:0007669"/>
    <property type="project" value="UniProtKB-SubCell"/>
</dbReference>
<protein>
    <submittedName>
        <fullName evidence="11">ATG8-2</fullName>
    </submittedName>
</protein>
<name>A0A1L7H9T6_DUGJA</name>
<dbReference type="PANTHER" id="PTHR10969">
    <property type="entry name" value="MICROTUBULE-ASSOCIATED PROTEINS 1A/1B LIGHT CHAIN 3-RELATED"/>
    <property type="match status" value="1"/>
</dbReference>
<organism evidence="11">
    <name type="scientific">Dugesia japonica</name>
    <name type="common">Planarian</name>
    <dbReference type="NCBI Taxonomy" id="6161"/>
    <lineage>
        <taxon>Eukaryota</taxon>
        <taxon>Metazoa</taxon>
        <taxon>Spiralia</taxon>
        <taxon>Lophotrochozoa</taxon>
        <taxon>Platyhelminthes</taxon>
        <taxon>Rhabditophora</taxon>
        <taxon>Seriata</taxon>
        <taxon>Tricladida</taxon>
        <taxon>Continenticola</taxon>
        <taxon>Geoplanoidea</taxon>
        <taxon>Dugesiidae</taxon>
        <taxon>Dugesia</taxon>
    </lineage>
</organism>
<accession>A0A1L7H9T6</accession>
<dbReference type="AlphaFoldDB" id="A0A1L7H9T6"/>
<evidence type="ECO:0000256" key="7">
    <source>
        <dbReference type="ARBA" id="ARBA00023329"/>
    </source>
</evidence>
<dbReference type="GO" id="GO:0031410">
    <property type="term" value="C:cytoplasmic vesicle"/>
    <property type="evidence" value="ECO:0007669"/>
    <property type="project" value="UniProtKB-KW"/>
</dbReference>
<dbReference type="EMBL" id="KY050771">
    <property type="protein sequence ID" value="APU52176.1"/>
    <property type="molecule type" value="mRNA"/>
</dbReference>